<organism evidence="1">
    <name type="scientific">Rhizophora mucronata</name>
    <name type="common">Asiatic mangrove</name>
    <dbReference type="NCBI Taxonomy" id="61149"/>
    <lineage>
        <taxon>Eukaryota</taxon>
        <taxon>Viridiplantae</taxon>
        <taxon>Streptophyta</taxon>
        <taxon>Embryophyta</taxon>
        <taxon>Tracheophyta</taxon>
        <taxon>Spermatophyta</taxon>
        <taxon>Magnoliopsida</taxon>
        <taxon>eudicotyledons</taxon>
        <taxon>Gunneridae</taxon>
        <taxon>Pentapetalae</taxon>
        <taxon>rosids</taxon>
        <taxon>fabids</taxon>
        <taxon>Malpighiales</taxon>
        <taxon>Rhizophoraceae</taxon>
        <taxon>Rhizophora</taxon>
    </lineage>
</organism>
<name>A0A2P2NNL4_RHIMU</name>
<dbReference type="EMBL" id="GGEC01063589">
    <property type="protein sequence ID" value="MBX44073.1"/>
    <property type="molecule type" value="Transcribed_RNA"/>
</dbReference>
<sequence>MKLLLWIQKMICWLQLLRYNWDLPLATRCSSGG</sequence>
<protein>
    <submittedName>
        <fullName evidence="1">Uncharacterized protein</fullName>
    </submittedName>
</protein>
<proteinExistence type="predicted"/>
<evidence type="ECO:0000313" key="1">
    <source>
        <dbReference type="EMBL" id="MBX44073.1"/>
    </source>
</evidence>
<reference evidence="1" key="1">
    <citation type="submission" date="2018-02" db="EMBL/GenBank/DDBJ databases">
        <title>Rhizophora mucronata_Transcriptome.</title>
        <authorList>
            <person name="Meera S.P."/>
            <person name="Sreeshan A."/>
            <person name="Augustine A."/>
        </authorList>
    </citation>
    <scope>NUCLEOTIDE SEQUENCE</scope>
    <source>
        <tissue evidence="1">Leaf</tissue>
    </source>
</reference>
<dbReference type="AlphaFoldDB" id="A0A2P2NNL4"/>
<accession>A0A2P2NNL4</accession>